<keyword evidence="7 9" id="KW-0539">Nucleus</keyword>
<evidence type="ECO:0000256" key="8">
    <source>
        <dbReference type="ARBA" id="ARBA00037982"/>
    </source>
</evidence>
<dbReference type="Pfam" id="PF00046">
    <property type="entry name" value="Homeodomain"/>
    <property type="match status" value="1"/>
</dbReference>
<dbReference type="GO" id="GO:0000981">
    <property type="term" value="F:DNA-binding transcription factor activity, RNA polymerase II-specific"/>
    <property type="evidence" value="ECO:0007669"/>
    <property type="project" value="InterPro"/>
</dbReference>
<feature type="region of interest" description="Disordered" evidence="11">
    <location>
        <begin position="874"/>
        <end position="950"/>
    </location>
</feature>
<feature type="region of interest" description="Disordered" evidence="11">
    <location>
        <begin position="29"/>
        <end position="59"/>
    </location>
</feature>
<feature type="compositionally biased region" description="Polar residues" evidence="11">
    <location>
        <begin position="1526"/>
        <end position="1535"/>
    </location>
</feature>
<feature type="region of interest" description="Disordered" evidence="11">
    <location>
        <begin position="1640"/>
        <end position="1723"/>
    </location>
</feature>
<protein>
    <recommendedName>
        <fullName evidence="16">Protein kinase domain-containing protein</fullName>
    </recommendedName>
</protein>
<feature type="compositionally biased region" description="Acidic residues" evidence="11">
    <location>
        <begin position="690"/>
        <end position="706"/>
    </location>
</feature>
<dbReference type="SMART" id="SM00220">
    <property type="entry name" value="S_TKc"/>
    <property type="match status" value="1"/>
</dbReference>
<feature type="compositionally biased region" description="Basic residues" evidence="11">
    <location>
        <begin position="1333"/>
        <end position="1343"/>
    </location>
</feature>
<accession>A0A409VJ50</accession>
<feature type="region of interest" description="Disordered" evidence="11">
    <location>
        <begin position="683"/>
        <end position="761"/>
    </location>
</feature>
<feature type="compositionally biased region" description="Polar residues" evidence="11">
    <location>
        <begin position="418"/>
        <end position="431"/>
    </location>
</feature>
<dbReference type="SUPFAM" id="SSF46689">
    <property type="entry name" value="Homeodomain-like"/>
    <property type="match status" value="1"/>
</dbReference>
<evidence type="ECO:0000256" key="6">
    <source>
        <dbReference type="ARBA" id="ARBA00023155"/>
    </source>
</evidence>
<dbReference type="SUPFAM" id="SSF56112">
    <property type="entry name" value="Protein kinase-like (PK-like)"/>
    <property type="match status" value="1"/>
</dbReference>
<reference evidence="14 15" key="1">
    <citation type="journal article" date="2018" name="Evol. Lett.">
        <title>Horizontal gene cluster transfer increased hallucinogenic mushroom diversity.</title>
        <authorList>
            <person name="Reynolds H.T."/>
            <person name="Vijayakumar V."/>
            <person name="Gluck-Thaler E."/>
            <person name="Korotkin H.B."/>
            <person name="Matheny P.B."/>
            <person name="Slot J.C."/>
        </authorList>
    </citation>
    <scope>NUCLEOTIDE SEQUENCE [LARGE SCALE GENOMIC DNA]</scope>
    <source>
        <strain evidence="14 15">2629</strain>
    </source>
</reference>
<dbReference type="PROSITE" id="PS50071">
    <property type="entry name" value="HOMEOBOX_2"/>
    <property type="match status" value="1"/>
</dbReference>
<dbReference type="OrthoDB" id="5337378at2759"/>
<feature type="region of interest" description="Disordered" evidence="11">
    <location>
        <begin position="1525"/>
        <end position="1615"/>
    </location>
</feature>
<feature type="compositionally biased region" description="Low complexity" evidence="11">
    <location>
        <begin position="474"/>
        <end position="491"/>
    </location>
</feature>
<feature type="region of interest" description="Disordered" evidence="11">
    <location>
        <begin position="1164"/>
        <end position="1197"/>
    </location>
</feature>
<keyword evidence="5 9" id="KW-0238">DNA-binding</keyword>
<feature type="DNA-binding region" description="Homeobox" evidence="9">
    <location>
        <begin position="1291"/>
        <end position="1341"/>
    </location>
</feature>
<dbReference type="InterPro" id="IPR011009">
    <property type="entry name" value="Kinase-like_dom_sf"/>
</dbReference>
<feature type="compositionally biased region" description="Low complexity" evidence="11">
    <location>
        <begin position="1580"/>
        <end position="1606"/>
    </location>
</feature>
<evidence type="ECO:0000256" key="10">
    <source>
        <dbReference type="RuleBase" id="RU000682"/>
    </source>
</evidence>
<keyword evidence="4" id="KW-0067">ATP-binding</keyword>
<dbReference type="PROSITE" id="PS50011">
    <property type="entry name" value="PROTEIN_KINASE_DOM"/>
    <property type="match status" value="1"/>
</dbReference>
<feature type="compositionally biased region" description="Polar residues" evidence="11">
    <location>
        <begin position="1869"/>
        <end position="1879"/>
    </location>
</feature>
<dbReference type="InParanoid" id="A0A409VJ50"/>
<dbReference type="Pfam" id="PF00069">
    <property type="entry name" value="Pkinase"/>
    <property type="match status" value="1"/>
</dbReference>
<dbReference type="Gene3D" id="1.10.510.10">
    <property type="entry name" value="Transferase(Phosphotransferase) domain 1"/>
    <property type="match status" value="1"/>
</dbReference>
<dbReference type="Gene3D" id="3.30.200.20">
    <property type="entry name" value="Phosphorylase Kinase, domain 1"/>
    <property type="match status" value="1"/>
</dbReference>
<dbReference type="InterPro" id="IPR000719">
    <property type="entry name" value="Prot_kinase_dom"/>
</dbReference>
<keyword evidence="1" id="KW-0808">Transferase</keyword>
<feature type="compositionally biased region" description="Polar residues" evidence="11">
    <location>
        <begin position="1381"/>
        <end position="1391"/>
    </location>
</feature>
<feature type="compositionally biased region" description="Polar residues" evidence="11">
    <location>
        <begin position="1672"/>
        <end position="1686"/>
    </location>
</feature>
<feature type="compositionally biased region" description="Polar residues" evidence="11">
    <location>
        <begin position="1652"/>
        <end position="1665"/>
    </location>
</feature>
<dbReference type="SMART" id="SM00389">
    <property type="entry name" value="HOX"/>
    <property type="match status" value="1"/>
</dbReference>
<comment type="similarity">
    <text evidence="8">Belongs to the protein kinase superfamily. Ser/Thr protein kinase family. GCN2 subfamily.</text>
</comment>
<dbReference type="GO" id="GO:0004672">
    <property type="term" value="F:protein kinase activity"/>
    <property type="evidence" value="ECO:0007669"/>
    <property type="project" value="InterPro"/>
</dbReference>
<comment type="subcellular location">
    <subcellularLocation>
        <location evidence="9 10">Nucleus</location>
    </subcellularLocation>
</comment>
<feature type="compositionally biased region" description="Low complexity" evidence="11">
    <location>
        <begin position="1828"/>
        <end position="1841"/>
    </location>
</feature>
<evidence type="ECO:0000313" key="15">
    <source>
        <dbReference type="Proteomes" id="UP000284842"/>
    </source>
</evidence>
<feature type="compositionally biased region" description="Polar residues" evidence="11">
    <location>
        <begin position="395"/>
        <end position="404"/>
    </location>
</feature>
<dbReference type="EMBL" id="NHTK01006046">
    <property type="protein sequence ID" value="PPQ66309.1"/>
    <property type="molecule type" value="Genomic_DNA"/>
</dbReference>
<feature type="region of interest" description="Disordered" evidence="11">
    <location>
        <begin position="264"/>
        <end position="303"/>
    </location>
</feature>
<feature type="compositionally biased region" description="Polar residues" evidence="11">
    <location>
        <begin position="1849"/>
        <end position="1860"/>
    </location>
</feature>
<comment type="caution">
    <text evidence="14">The sequence shown here is derived from an EMBL/GenBank/DDBJ whole genome shotgun (WGS) entry which is preliminary data.</text>
</comment>
<feature type="domain" description="Protein kinase" evidence="12">
    <location>
        <begin position="979"/>
        <end position="1289"/>
    </location>
</feature>
<dbReference type="InterPro" id="IPR050339">
    <property type="entry name" value="CC_SR_Kinase"/>
</dbReference>
<feature type="compositionally biased region" description="Low complexity" evidence="11">
    <location>
        <begin position="730"/>
        <end position="750"/>
    </location>
</feature>
<evidence type="ECO:0000259" key="13">
    <source>
        <dbReference type="PROSITE" id="PS50071"/>
    </source>
</evidence>
<feature type="compositionally biased region" description="Low complexity" evidence="11">
    <location>
        <begin position="337"/>
        <end position="351"/>
    </location>
</feature>
<evidence type="ECO:0008006" key="16">
    <source>
        <dbReference type="Google" id="ProtNLM"/>
    </source>
</evidence>
<evidence type="ECO:0000256" key="4">
    <source>
        <dbReference type="ARBA" id="ARBA00022840"/>
    </source>
</evidence>
<dbReference type="Gene3D" id="1.10.10.60">
    <property type="entry name" value="Homeodomain-like"/>
    <property type="match status" value="1"/>
</dbReference>
<dbReference type="InterPro" id="IPR009057">
    <property type="entry name" value="Homeodomain-like_sf"/>
</dbReference>
<evidence type="ECO:0000256" key="3">
    <source>
        <dbReference type="ARBA" id="ARBA00022777"/>
    </source>
</evidence>
<feature type="compositionally biased region" description="Low complexity" evidence="11">
    <location>
        <begin position="774"/>
        <end position="788"/>
    </location>
</feature>
<feature type="region of interest" description="Disordered" evidence="11">
    <location>
        <begin position="1911"/>
        <end position="1931"/>
    </location>
</feature>
<sequence>MLLTTPTKLDQHRQSPSCNRLIHTPPSTTRINSLSYYDSPMLSPSPLRNRRVNPDDDDEGSIFLASSTSTSLPLRTPVKQVHRIRPLMAFQPPPTNIYDPVHAVDTVSAATVGAGTKRKTLQPTTPHQFSTPEPFSTTNLSDSPIFFDRLPAPKFIARTPQTKAETEAYIKSQTATLTRLRLSDQTNLYANSLADETEFDTLANDSGCDMNMDMDQDPIPNPIFIPPNPSSKLYSRTNLKTKPIPLSFSSSPMPINEKEDIVEAVSPGGHINKRRARSRPTSSELHREHSLKSPVSPPTKVRNSTLSIANRDSYFTYQNVRNIIKPRQSGGVAFPTAGRASPASSSDAGSPRPKRRSNTASRVHGGLQSRRPLNRDDSVSSATLFFGPAIPQPPQSSELSRSCNSRTPATPPSTRPTVNNRHSYAGPSTFSPLIFDLNPRTGTGLPSPKSSPAQPKDASFDMDTDMDEDMLFNGPGDSSFTFSTTGDTPPSTKMPILSKYKPQEDSDDEFAGNTSLLPSVPKASSSFGSMDSDAALVTPGSGPSGLSGWPTAEVFVKGTDDVHDPFSRHREDEHAAAVDAFILEALSESTGPKDSHSKKRAPGTPVKKAKISYFGNDRPWQSAFTSKVGLNDDCDFVKAPRKSMPAAFAGLPGAHNSQTVVQNNRTRGDDSLFKKPFAIARGTRSPCDQTDLDVDTEDEDGIDGDESPSMRKDMGKYTGLGLGLGPPPAASSKLGKLGPSSASSSSNSNSMTPEGPPNATSAVFGRWLMRRSSSGAFSSGSESASLASTPTRNKGIDWQIPNPRPSLRVSPTRNAAGGPSTFKRPAALTSSTSPRFASRSVKSDSLALSTPCFSPPSVLDSPAAAVTNTSHDHDLLQHATKPAGRSRGSCGDSLGAARTTHQRHDRETEASDATTSVSGASGHACITTSTHHQGERVHLEAPAPRRRRRTSHQILAARHRLSDISYAENEQPGRFERDFVQLEEIGSGEFGQVFMVRSKRPLSMDGTDHTIHSDQVFAVKKSKRFEGAKHRLRLREEVTVLRHLSEAALSSSSSVFQSGRHPNVLGYIDSWEEDEALFIQTELCEKGNLARFLWRYGQKFPRLDEARVWKIVVDLSRGLKFIHDSGVIHLDIKPSNVFVTQHGRFKIGDFGMASLWPRPVLSASTSQNDTANKGGCSRTDDDSASPPPAQRSNGFEREGDKLYLAPEVLQGQYGKAADVFSFGMTILETASNIVVPDQGEGWHRLRNEDFSQVDLSENSEELVDLIRGMMRTDPKDRMTMNEVYSHPVVSRARLKVLEAIFKKDTKPNASLRTELAAQLDMTARGVQVWFQNRRAKEKTKSGKGQKGAKDDDGAVGSCSGFKDEDELVAAGSPPPPLPMNNECNSDQVDAFSSSSSPSPPQLHVITDSTTVNWNSSSVDRVPDSAPPLSLPTAALNRPIPNSFNNVSKNSDLLSLRRGSLPVNAFPIPESSVDSPIGDCFDPLSRRRSVDASLQRLASNPFANLARAKNSALYGPNFGVAPALSSGRHQLSQQGRPSYPYPAPHQRRVTSNLGPNMLPFPPQGQLPQGAGPIRRSSVDCSRSAAISSHSSSRLHSTSTRIHQSQSPSPSPLTPFNAAIRASLPDGQLYALSTRPVASPIPGPLPSPGFSFGAASTNSLASPSSGGDSDRNSPDSLRSFSFRHSANGNGTGNIACEDEDDATNSSVHQSPLFDPYDPSGYSQPSSRFGSIASIATSESSVASSAGIYYQDGLMGQDGPLNNDRRDSCASTGFLNMISNLDVGGGHAVDSMHQMGLAAGGYTSHDDYSNYVQVEAVNTCAEAGGEVQGCQTQPQQQQQSQLQQPAEMSYPSPASTISAQGSPHVQDLPVTSVPNTGSDPVTISTSSELAFALEGRPDQGNLPNRDNYLVYGDNNQQPEYYSQSPSDSQIGQTKEPTGYIAEQFAEQGHADQTHDVSLNFQYPHSGTYMPVNSTVGQIDNVLSGVPEFGYP</sequence>
<dbReference type="InterPro" id="IPR001356">
    <property type="entry name" value="HD"/>
</dbReference>
<keyword evidence="3" id="KW-0418">Kinase</keyword>
<dbReference type="PANTHER" id="PTHR11042">
    <property type="entry name" value="EUKARYOTIC TRANSLATION INITIATION FACTOR 2-ALPHA KINASE EIF2-ALPHA KINASE -RELATED"/>
    <property type="match status" value="1"/>
</dbReference>
<feature type="compositionally biased region" description="Acidic residues" evidence="11">
    <location>
        <begin position="460"/>
        <end position="470"/>
    </location>
</feature>
<feature type="region of interest" description="Disordered" evidence="11">
    <location>
        <begin position="1332"/>
        <end position="1403"/>
    </location>
</feature>
<keyword evidence="15" id="KW-1185">Reference proteome</keyword>
<keyword evidence="2" id="KW-0547">Nucleotide-binding</keyword>
<dbReference type="CDD" id="cd00086">
    <property type="entry name" value="homeodomain"/>
    <property type="match status" value="1"/>
</dbReference>
<dbReference type="InterPro" id="IPR017970">
    <property type="entry name" value="Homeobox_CS"/>
</dbReference>
<dbReference type="STRING" id="181874.A0A409VJ50"/>
<dbReference type="PROSITE" id="PS00108">
    <property type="entry name" value="PROTEIN_KINASE_ST"/>
    <property type="match status" value="1"/>
</dbReference>
<dbReference type="InterPro" id="IPR008271">
    <property type="entry name" value="Ser/Thr_kinase_AS"/>
</dbReference>
<evidence type="ECO:0000256" key="1">
    <source>
        <dbReference type="ARBA" id="ARBA00022679"/>
    </source>
</evidence>
<feature type="region of interest" description="Disordered" evidence="11">
    <location>
        <begin position="774"/>
        <end position="847"/>
    </location>
</feature>
<dbReference type="PROSITE" id="PS00027">
    <property type="entry name" value="HOMEOBOX_1"/>
    <property type="match status" value="1"/>
</dbReference>
<proteinExistence type="inferred from homology"/>
<keyword evidence="6 9" id="KW-0371">Homeobox</keyword>
<evidence type="ECO:0000256" key="5">
    <source>
        <dbReference type="ARBA" id="ARBA00023125"/>
    </source>
</evidence>
<evidence type="ECO:0000256" key="2">
    <source>
        <dbReference type="ARBA" id="ARBA00022741"/>
    </source>
</evidence>
<name>A0A409VJ50_9AGAR</name>
<dbReference type="GO" id="GO:0003677">
    <property type="term" value="F:DNA binding"/>
    <property type="evidence" value="ECO:0007669"/>
    <property type="project" value="UniProtKB-UniRule"/>
</dbReference>
<feature type="domain" description="Homeobox" evidence="13">
    <location>
        <begin position="1289"/>
        <end position="1340"/>
    </location>
</feature>
<evidence type="ECO:0000256" key="11">
    <source>
        <dbReference type="SAM" id="MobiDB-lite"/>
    </source>
</evidence>
<feature type="region of interest" description="Disordered" evidence="11">
    <location>
        <begin position="328"/>
        <end position="510"/>
    </location>
</feature>
<feature type="region of interest" description="Disordered" evidence="11">
    <location>
        <begin position="1828"/>
        <end position="1879"/>
    </location>
</feature>
<evidence type="ECO:0000256" key="9">
    <source>
        <dbReference type="PROSITE-ProRule" id="PRU00108"/>
    </source>
</evidence>
<evidence type="ECO:0000259" key="12">
    <source>
        <dbReference type="PROSITE" id="PS50011"/>
    </source>
</evidence>
<evidence type="ECO:0000313" key="14">
    <source>
        <dbReference type="EMBL" id="PPQ66309.1"/>
    </source>
</evidence>
<dbReference type="Proteomes" id="UP000284842">
    <property type="component" value="Unassembled WGS sequence"/>
</dbReference>
<organism evidence="14 15">
    <name type="scientific">Panaeolus cyanescens</name>
    <dbReference type="NCBI Taxonomy" id="181874"/>
    <lineage>
        <taxon>Eukaryota</taxon>
        <taxon>Fungi</taxon>
        <taxon>Dikarya</taxon>
        <taxon>Basidiomycota</taxon>
        <taxon>Agaricomycotina</taxon>
        <taxon>Agaricomycetes</taxon>
        <taxon>Agaricomycetidae</taxon>
        <taxon>Agaricales</taxon>
        <taxon>Agaricineae</taxon>
        <taxon>Galeropsidaceae</taxon>
        <taxon>Panaeolus</taxon>
    </lineage>
</organism>
<dbReference type="GO" id="GO:0005634">
    <property type="term" value="C:nucleus"/>
    <property type="evidence" value="ECO:0007669"/>
    <property type="project" value="UniProtKB-SubCell"/>
</dbReference>
<gene>
    <name evidence="14" type="ORF">CVT24_007306</name>
</gene>
<evidence type="ECO:0000256" key="7">
    <source>
        <dbReference type="ARBA" id="ARBA00023242"/>
    </source>
</evidence>
<dbReference type="GO" id="GO:0005524">
    <property type="term" value="F:ATP binding"/>
    <property type="evidence" value="ECO:0007669"/>
    <property type="project" value="UniProtKB-KW"/>
</dbReference>
<dbReference type="GO" id="GO:0005737">
    <property type="term" value="C:cytoplasm"/>
    <property type="evidence" value="ECO:0007669"/>
    <property type="project" value="TreeGrafter"/>
</dbReference>